<accession>A0A0F8XCJ1</accession>
<comment type="caution">
    <text evidence="1">The sequence shown here is derived from an EMBL/GenBank/DDBJ whole genome shotgun (WGS) entry which is preliminary data.</text>
</comment>
<organism evidence="1">
    <name type="scientific">marine sediment metagenome</name>
    <dbReference type="NCBI Taxonomy" id="412755"/>
    <lineage>
        <taxon>unclassified sequences</taxon>
        <taxon>metagenomes</taxon>
        <taxon>ecological metagenomes</taxon>
    </lineage>
</organism>
<sequence length="230" mass="26241">MPSDRHTQLQNMLWTWLNNRTIKMCALPECNIVGYVADFVAIARMNDTPHERYCRRSGLKPMSMCRVWDGVGPAATCENVIRGDIDRHYVCVFEAKVSRADFLNTFGGTDSPHAKARMEPVGTAHWVVADKGVCKPDELPDFWGLLEPYGTGMTETKMPKLNILKESIIHSFAFDMMWLQMNYRTSYYDHLHNVADAVRGIEVAVNMGKPIGEIKRRTKNAVELCRRRGM</sequence>
<dbReference type="EMBL" id="LAZR01063854">
    <property type="protein sequence ID" value="KKK58680.1"/>
    <property type="molecule type" value="Genomic_DNA"/>
</dbReference>
<reference evidence="1" key="1">
    <citation type="journal article" date="2015" name="Nature">
        <title>Complex archaea that bridge the gap between prokaryotes and eukaryotes.</title>
        <authorList>
            <person name="Spang A."/>
            <person name="Saw J.H."/>
            <person name="Jorgensen S.L."/>
            <person name="Zaremba-Niedzwiedzka K."/>
            <person name="Martijn J."/>
            <person name="Lind A.E."/>
            <person name="van Eijk R."/>
            <person name="Schleper C."/>
            <person name="Guy L."/>
            <person name="Ettema T.J."/>
        </authorList>
    </citation>
    <scope>NUCLEOTIDE SEQUENCE</scope>
</reference>
<dbReference type="AlphaFoldDB" id="A0A0F8XCJ1"/>
<protein>
    <submittedName>
        <fullName evidence="1">Uncharacterized protein</fullName>
    </submittedName>
</protein>
<gene>
    <name evidence="1" type="ORF">LCGC14_3041970</name>
</gene>
<evidence type="ECO:0000313" key="1">
    <source>
        <dbReference type="EMBL" id="KKK58680.1"/>
    </source>
</evidence>
<proteinExistence type="predicted"/>
<name>A0A0F8XCJ1_9ZZZZ</name>